<evidence type="ECO:0000259" key="8">
    <source>
        <dbReference type="Pfam" id="PF00483"/>
    </source>
</evidence>
<dbReference type="FunFam" id="3.90.550.10:FF:000046">
    <property type="entry name" value="Mannose-1-phosphate guanylyltransferase (GDP)"/>
    <property type="match status" value="1"/>
</dbReference>
<dbReference type="SUPFAM" id="SSF53448">
    <property type="entry name" value="Nucleotide-diphospho-sugar transferases"/>
    <property type="match status" value="1"/>
</dbReference>
<keyword evidence="3" id="KW-0808">Transferase</keyword>
<dbReference type="RefSeq" id="WP_258542641.1">
    <property type="nucleotide sequence ID" value="NZ_OU015584.1"/>
</dbReference>
<evidence type="ECO:0000259" key="9">
    <source>
        <dbReference type="Pfam" id="PF22640"/>
    </source>
</evidence>
<dbReference type="InterPro" id="IPR051161">
    <property type="entry name" value="Mannose-6P_isomerase_type2"/>
</dbReference>
<gene>
    <name evidence="10" type="primary">algA</name>
    <name evidence="10" type="ORF">CRYO30217_02411</name>
</gene>
<dbReference type="InterPro" id="IPR049577">
    <property type="entry name" value="GMPP_N"/>
</dbReference>
<dbReference type="EMBL" id="OU015584">
    <property type="protein sequence ID" value="CAG5084230.1"/>
    <property type="molecule type" value="Genomic_DNA"/>
</dbReference>
<feature type="domain" description="Nucleotidyl transferase" evidence="8">
    <location>
        <begin position="7"/>
        <end position="284"/>
    </location>
</feature>
<dbReference type="KEGG" id="ptan:CRYO30217_02411"/>
<comment type="similarity">
    <text evidence="1">Belongs to the mannose-6-phosphate isomerase type 2 family.</text>
</comment>
<evidence type="ECO:0000313" key="10">
    <source>
        <dbReference type="EMBL" id="CAG5084230.1"/>
    </source>
</evidence>
<reference evidence="10" key="1">
    <citation type="submission" date="2021-04" db="EMBL/GenBank/DDBJ databases">
        <authorList>
            <person name="Rodrigo-Torres L."/>
            <person name="Arahal R. D."/>
            <person name="Lucena T."/>
        </authorList>
    </citation>
    <scope>NUCLEOTIDE SEQUENCE</scope>
    <source>
        <strain evidence="10">AS29M-1</strain>
    </source>
</reference>
<dbReference type="InterPro" id="IPR005835">
    <property type="entry name" value="NTP_transferase_dom"/>
</dbReference>
<dbReference type="GO" id="GO:0009298">
    <property type="term" value="P:GDP-mannose biosynthetic process"/>
    <property type="evidence" value="ECO:0007669"/>
    <property type="project" value="TreeGrafter"/>
</dbReference>
<dbReference type="PANTHER" id="PTHR46390:SF1">
    <property type="entry name" value="MANNOSE-1-PHOSPHATE GUANYLYLTRANSFERASE"/>
    <property type="match status" value="1"/>
</dbReference>
<dbReference type="GO" id="GO:0005525">
    <property type="term" value="F:GTP binding"/>
    <property type="evidence" value="ECO:0007669"/>
    <property type="project" value="UniProtKB-KW"/>
</dbReference>
<dbReference type="InterPro" id="IPR029044">
    <property type="entry name" value="Nucleotide-diphossugar_trans"/>
</dbReference>
<evidence type="ECO:0000256" key="1">
    <source>
        <dbReference type="ARBA" id="ARBA00006115"/>
    </source>
</evidence>
<dbReference type="PANTHER" id="PTHR46390">
    <property type="entry name" value="MANNOSE-1-PHOSPHATE GUANYLYLTRANSFERASE"/>
    <property type="match status" value="1"/>
</dbReference>
<keyword evidence="11" id="KW-1185">Reference proteome</keyword>
<dbReference type="InterPro" id="IPR054566">
    <property type="entry name" value="ManC/GMP-like_b-helix"/>
</dbReference>
<dbReference type="CDD" id="cd02509">
    <property type="entry name" value="GDP-M1P_Guanylyltransferase"/>
    <property type="match status" value="1"/>
</dbReference>
<keyword evidence="6" id="KW-0342">GTP-binding</keyword>
<evidence type="ECO:0000256" key="7">
    <source>
        <dbReference type="ARBA" id="ARBA00047343"/>
    </source>
</evidence>
<dbReference type="Proteomes" id="UP000683507">
    <property type="component" value="Chromosome"/>
</dbReference>
<comment type="catalytic activity">
    <reaction evidence="7">
        <text>alpha-D-mannose 1-phosphate + GTP + H(+) = GDP-alpha-D-mannose + diphosphate</text>
        <dbReference type="Rhea" id="RHEA:15229"/>
        <dbReference type="ChEBI" id="CHEBI:15378"/>
        <dbReference type="ChEBI" id="CHEBI:33019"/>
        <dbReference type="ChEBI" id="CHEBI:37565"/>
        <dbReference type="ChEBI" id="CHEBI:57527"/>
        <dbReference type="ChEBI" id="CHEBI:58409"/>
        <dbReference type="EC" id="2.7.7.13"/>
    </reaction>
</comment>
<dbReference type="SUPFAM" id="SSF159283">
    <property type="entry name" value="Guanosine diphospho-D-mannose pyrophosphorylase/mannose-6-phosphate isomerase linker domain"/>
    <property type="match status" value="1"/>
</dbReference>
<evidence type="ECO:0000256" key="2">
    <source>
        <dbReference type="ARBA" id="ARBA00012387"/>
    </source>
</evidence>
<sequence>MNNNFVVIMAGGIGSRFWPMSTSKHPKQFHDVLGIGKSLLQMTVERYLPICDEKNIYIVTNENYKGLVKEQLPNFSDDQILLEPSRKNTAPCIAYAAYKIHQQNPEAKMIVAPSDHLIMKEHEFQQTIKAALTAADTLGQLITIGIKPNRPDTGYGYIQFENGETNVRKVKTFTEKPSLDIAQRFIDSGDFYWNSGMFIWSSATIIDAFEKYLPEIGKLFNDIKDDFYSTEEEASINRIYPLCKNISIDYGIMEKAEHVSVILADLGWSDLGTWGSLYTHIEQDSNKNAIVGKNVLTYDANDNMIKVSDEKLVVIQGLNDFIVVENEKTLLICKKRDEQKIKQFVTDIKSKKGDQFI</sequence>
<dbReference type="AlphaFoldDB" id="A0A916JNP8"/>
<proteinExistence type="inferred from homology"/>
<accession>A0A916JNP8</accession>
<dbReference type="GO" id="GO:0004475">
    <property type="term" value="F:mannose-1-phosphate guanylyltransferase (GTP) activity"/>
    <property type="evidence" value="ECO:0007669"/>
    <property type="project" value="UniProtKB-EC"/>
</dbReference>
<dbReference type="Pfam" id="PF00483">
    <property type="entry name" value="NTP_transferase"/>
    <property type="match status" value="1"/>
</dbReference>
<evidence type="ECO:0000256" key="6">
    <source>
        <dbReference type="ARBA" id="ARBA00023134"/>
    </source>
</evidence>
<dbReference type="EC" id="2.7.7.13" evidence="2"/>
<feature type="domain" description="MannoseP isomerase/GMP-like beta-helix" evidence="9">
    <location>
        <begin position="294"/>
        <end position="346"/>
    </location>
</feature>
<protein>
    <recommendedName>
        <fullName evidence="2">mannose-1-phosphate guanylyltransferase</fullName>
        <ecNumber evidence="2">2.7.7.13</ecNumber>
    </recommendedName>
</protein>
<name>A0A916JNP8_9FLAO</name>
<evidence type="ECO:0000256" key="3">
    <source>
        <dbReference type="ARBA" id="ARBA00022679"/>
    </source>
</evidence>
<evidence type="ECO:0000256" key="4">
    <source>
        <dbReference type="ARBA" id="ARBA00022695"/>
    </source>
</evidence>
<evidence type="ECO:0000313" key="11">
    <source>
        <dbReference type="Proteomes" id="UP000683507"/>
    </source>
</evidence>
<keyword evidence="5" id="KW-0547">Nucleotide-binding</keyword>
<organism evidence="10 11">
    <name type="scientific">Parvicella tangerina</name>
    <dbReference type="NCBI Taxonomy" id="2829795"/>
    <lineage>
        <taxon>Bacteria</taxon>
        <taxon>Pseudomonadati</taxon>
        <taxon>Bacteroidota</taxon>
        <taxon>Flavobacteriia</taxon>
        <taxon>Flavobacteriales</taxon>
        <taxon>Parvicellaceae</taxon>
        <taxon>Parvicella</taxon>
    </lineage>
</organism>
<dbReference type="Gene3D" id="3.90.550.10">
    <property type="entry name" value="Spore Coat Polysaccharide Biosynthesis Protein SpsA, Chain A"/>
    <property type="match status" value="1"/>
</dbReference>
<evidence type="ECO:0000256" key="5">
    <source>
        <dbReference type="ARBA" id="ARBA00022741"/>
    </source>
</evidence>
<keyword evidence="4" id="KW-0548">Nucleotidyltransferase</keyword>
<dbReference type="Pfam" id="PF22640">
    <property type="entry name" value="ManC_GMP_beta-helix"/>
    <property type="match status" value="1"/>
</dbReference>